<name>A0A5P9JVX5_9HYPH</name>
<evidence type="ECO:0000313" key="1">
    <source>
        <dbReference type="EMBL" id="QFU15918.1"/>
    </source>
</evidence>
<gene>
    <name evidence="1" type="ORF">GDR74_06615</name>
</gene>
<proteinExistence type="predicted"/>
<accession>A0A5P9JVX5</accession>
<dbReference type="AlphaFoldDB" id="A0A5P9JVX5"/>
<reference evidence="1 2" key="1">
    <citation type="submission" date="2019-10" db="EMBL/GenBank/DDBJ databases">
        <title>Isolation, Identification of Microvirga thermotolerans HR1, a novel thermophilic bacterium and Comparative Genomics of the genus Microvirga.</title>
        <authorList>
            <person name="Li J."/>
            <person name="Zhang W."/>
            <person name="Lin M."/>
            <person name="Wang J."/>
        </authorList>
    </citation>
    <scope>NUCLEOTIDE SEQUENCE [LARGE SCALE GENOMIC DNA]</scope>
    <source>
        <strain evidence="1 2">HR1</strain>
    </source>
</reference>
<dbReference type="Proteomes" id="UP000325614">
    <property type="component" value="Chromosome"/>
</dbReference>
<evidence type="ECO:0000313" key="2">
    <source>
        <dbReference type="Proteomes" id="UP000325614"/>
    </source>
</evidence>
<dbReference type="EMBL" id="CP045423">
    <property type="protein sequence ID" value="QFU15918.1"/>
    <property type="molecule type" value="Genomic_DNA"/>
</dbReference>
<sequence length="168" mass="18257">MAVLFRPSIVPLIDAFRSLEALSDRYDLHILEGPERDLARFMEPAAARAAVSDAMLLAFALGRQRGGPLAHRPLGSRRGSLDEYCILSLIAAAQEPESELAFEAAAALGVVSFDFIFGMAADLLRQIDHGGLALERPSLEEFRAIVGDGGLVDAPSRFELEASFHFHH</sequence>
<dbReference type="KEGG" id="mico:GDR74_06615"/>
<keyword evidence="2" id="KW-1185">Reference proteome</keyword>
<protein>
    <submittedName>
        <fullName evidence="1">Uncharacterized protein</fullName>
    </submittedName>
</protein>
<organism evidence="1 2">
    <name type="scientific">Microvirga thermotolerans</name>
    <dbReference type="NCBI Taxonomy" id="2651334"/>
    <lineage>
        <taxon>Bacteria</taxon>
        <taxon>Pseudomonadati</taxon>
        <taxon>Pseudomonadota</taxon>
        <taxon>Alphaproteobacteria</taxon>
        <taxon>Hyphomicrobiales</taxon>
        <taxon>Methylobacteriaceae</taxon>
        <taxon>Microvirga</taxon>
    </lineage>
</organism>
<dbReference type="RefSeq" id="WP_152585563.1">
    <property type="nucleotide sequence ID" value="NZ_CP045423.1"/>
</dbReference>